<comment type="caution">
    <text evidence="3">The sequence shown here is derived from an EMBL/GenBank/DDBJ whole genome shotgun (WGS) entry which is preliminary data.</text>
</comment>
<dbReference type="Pfam" id="PF01569">
    <property type="entry name" value="PAP2"/>
    <property type="match status" value="1"/>
</dbReference>
<keyword evidence="1" id="KW-0472">Membrane</keyword>
<dbReference type="PANTHER" id="PTHR14969:SF13">
    <property type="entry name" value="AT30094P"/>
    <property type="match status" value="1"/>
</dbReference>
<reference evidence="3 4" key="1">
    <citation type="submission" date="2016-10" db="EMBL/GenBank/DDBJ databases">
        <authorList>
            <person name="Varghese N."/>
            <person name="Submissions S."/>
        </authorList>
    </citation>
    <scope>NUCLEOTIDE SEQUENCE [LARGE SCALE GENOMIC DNA]</scope>
    <source>
        <strain evidence="3 4">DSM 11449</strain>
    </source>
</reference>
<dbReference type="PANTHER" id="PTHR14969">
    <property type="entry name" value="SPHINGOSINE-1-PHOSPHATE PHOSPHOHYDROLASE"/>
    <property type="match status" value="1"/>
</dbReference>
<evidence type="ECO:0000313" key="4">
    <source>
        <dbReference type="Proteomes" id="UP000182771"/>
    </source>
</evidence>
<dbReference type="GeneID" id="85016327"/>
<dbReference type="Gene3D" id="1.20.144.10">
    <property type="entry name" value="Phosphatidic acid phosphatase type 2/haloperoxidase"/>
    <property type="match status" value="1"/>
</dbReference>
<feature type="transmembrane region" description="Helical" evidence="1">
    <location>
        <begin position="163"/>
        <end position="181"/>
    </location>
</feature>
<evidence type="ECO:0000313" key="3">
    <source>
        <dbReference type="EMBL" id="SDW44619.1"/>
    </source>
</evidence>
<accession>A0A1H2TN03</accession>
<dbReference type="Proteomes" id="UP000182771">
    <property type="component" value="Unassembled WGS sequence"/>
</dbReference>
<dbReference type="InterPro" id="IPR036938">
    <property type="entry name" value="PAP2/HPO_sf"/>
</dbReference>
<feature type="domain" description="Phosphatidic acid phosphatase type 2/haloperoxidase" evidence="2">
    <location>
        <begin position="61"/>
        <end position="178"/>
    </location>
</feature>
<feature type="transmembrane region" description="Helical" evidence="1">
    <location>
        <begin position="137"/>
        <end position="157"/>
    </location>
</feature>
<protein>
    <submittedName>
        <fullName evidence="3">Undecaprenyl-diphosphatase</fullName>
    </submittedName>
</protein>
<sequence>MNSFIETLNSLDQEMILFLNGLGTPLWDGFWLVITNKWTAIPLYAWLCWSCYRQYSLKQFLCILLCVGVMIALTDQLSNLFKVQFHRLRPCHNPLINGQLRFTHCGGQFGYFSAHAANTFALAMFLGQVLKPRYPKLLLWLLLWAAVVSYSRIYLGVHYPFDVLTGLCIGLLFGYGMYLLFKKLIIKRVK</sequence>
<evidence type="ECO:0000256" key="1">
    <source>
        <dbReference type="SAM" id="Phobius"/>
    </source>
</evidence>
<proteinExistence type="predicted"/>
<feature type="transmembrane region" description="Helical" evidence="1">
    <location>
        <begin position="109"/>
        <end position="130"/>
    </location>
</feature>
<dbReference type="InterPro" id="IPR000326">
    <property type="entry name" value="PAP2/HPO"/>
</dbReference>
<gene>
    <name evidence="3" type="ORF">SAMN05444420_102234</name>
</gene>
<dbReference type="OrthoDB" id="9789113at2"/>
<dbReference type="RefSeq" id="WP_016420179.1">
    <property type="nucleotide sequence ID" value="NZ_FNND01000002.1"/>
</dbReference>
<evidence type="ECO:0000259" key="2">
    <source>
        <dbReference type="SMART" id="SM00014"/>
    </source>
</evidence>
<feature type="transmembrane region" description="Helical" evidence="1">
    <location>
        <begin position="60"/>
        <end position="78"/>
    </location>
</feature>
<organism evidence="3 4">
    <name type="scientific">Capnocytophaga granulosa</name>
    <dbReference type="NCBI Taxonomy" id="45242"/>
    <lineage>
        <taxon>Bacteria</taxon>
        <taxon>Pseudomonadati</taxon>
        <taxon>Bacteroidota</taxon>
        <taxon>Flavobacteriia</taxon>
        <taxon>Flavobacteriales</taxon>
        <taxon>Flavobacteriaceae</taxon>
        <taxon>Capnocytophaga</taxon>
    </lineage>
</organism>
<dbReference type="SUPFAM" id="SSF48317">
    <property type="entry name" value="Acid phosphatase/Vanadium-dependent haloperoxidase"/>
    <property type="match status" value="1"/>
</dbReference>
<dbReference type="EMBL" id="FNND01000002">
    <property type="protein sequence ID" value="SDW44619.1"/>
    <property type="molecule type" value="Genomic_DNA"/>
</dbReference>
<keyword evidence="1" id="KW-1133">Transmembrane helix</keyword>
<name>A0A1H2TN03_9FLAO</name>
<dbReference type="SMART" id="SM00014">
    <property type="entry name" value="acidPPc"/>
    <property type="match status" value="1"/>
</dbReference>
<keyword evidence="1" id="KW-0812">Transmembrane</keyword>
<dbReference type="AlphaFoldDB" id="A0A1H2TN03"/>
<keyword evidence="4" id="KW-1185">Reference proteome</keyword>